<dbReference type="InterPro" id="IPR046341">
    <property type="entry name" value="SET_dom_sf"/>
</dbReference>
<dbReference type="eggNOG" id="KOG1844">
    <property type="taxonomic scope" value="Eukaryota"/>
</dbReference>
<dbReference type="SUPFAM" id="SSF57903">
    <property type="entry name" value="FYVE/PHD zinc finger"/>
    <property type="match status" value="1"/>
</dbReference>
<feature type="compositionally biased region" description="Polar residues" evidence="2">
    <location>
        <begin position="478"/>
        <end position="494"/>
    </location>
</feature>
<feature type="compositionally biased region" description="Polar residues" evidence="2">
    <location>
        <begin position="818"/>
        <end position="830"/>
    </location>
</feature>
<feature type="compositionally biased region" description="Low complexity" evidence="2">
    <location>
        <begin position="793"/>
        <end position="817"/>
    </location>
</feature>
<feature type="compositionally biased region" description="Polar residues" evidence="2">
    <location>
        <begin position="741"/>
        <end position="753"/>
    </location>
</feature>
<feature type="region of interest" description="Disordered" evidence="2">
    <location>
        <begin position="556"/>
        <end position="642"/>
    </location>
</feature>
<feature type="region of interest" description="Disordered" evidence="2">
    <location>
        <begin position="460"/>
        <end position="522"/>
    </location>
</feature>
<feature type="region of interest" description="Disordered" evidence="2">
    <location>
        <begin position="1"/>
        <end position="38"/>
    </location>
</feature>
<dbReference type="PANTHER" id="PTHR46462">
    <property type="entry name" value="UPSET, ISOFORM A"/>
    <property type="match status" value="1"/>
</dbReference>
<accession>W9WJ19</accession>
<dbReference type="Gene3D" id="3.30.40.10">
    <property type="entry name" value="Zinc/RING finger domain, C3HC4 (zinc finger)"/>
    <property type="match status" value="1"/>
</dbReference>
<feature type="compositionally biased region" description="Polar residues" evidence="2">
    <location>
        <begin position="167"/>
        <end position="177"/>
    </location>
</feature>
<organism evidence="4 5">
    <name type="scientific">Cladophialophora psammophila CBS 110553</name>
    <dbReference type="NCBI Taxonomy" id="1182543"/>
    <lineage>
        <taxon>Eukaryota</taxon>
        <taxon>Fungi</taxon>
        <taxon>Dikarya</taxon>
        <taxon>Ascomycota</taxon>
        <taxon>Pezizomycotina</taxon>
        <taxon>Eurotiomycetes</taxon>
        <taxon>Chaetothyriomycetidae</taxon>
        <taxon>Chaetothyriales</taxon>
        <taxon>Herpotrichiellaceae</taxon>
        <taxon>Cladophialophora</taxon>
    </lineage>
</organism>
<dbReference type="EMBL" id="AMGX01000014">
    <property type="protein sequence ID" value="EXJ68137.1"/>
    <property type="molecule type" value="Genomic_DNA"/>
</dbReference>
<keyword evidence="1" id="KW-0156">Chromatin regulator</keyword>
<proteinExistence type="predicted"/>
<dbReference type="PROSITE" id="PS50280">
    <property type="entry name" value="SET"/>
    <property type="match status" value="1"/>
</dbReference>
<dbReference type="OrthoDB" id="1928087at2759"/>
<feature type="compositionally biased region" description="Polar residues" evidence="2">
    <location>
        <begin position="185"/>
        <end position="197"/>
    </location>
</feature>
<protein>
    <recommendedName>
        <fullName evidence="3">SET domain-containing protein</fullName>
    </recommendedName>
</protein>
<evidence type="ECO:0000259" key="3">
    <source>
        <dbReference type="PROSITE" id="PS50280"/>
    </source>
</evidence>
<feature type="region of interest" description="Disordered" evidence="2">
    <location>
        <begin position="97"/>
        <end position="201"/>
    </location>
</feature>
<feature type="domain" description="SET" evidence="3">
    <location>
        <begin position="276"/>
        <end position="407"/>
    </location>
</feature>
<evidence type="ECO:0000313" key="5">
    <source>
        <dbReference type="Proteomes" id="UP000019471"/>
    </source>
</evidence>
<reference evidence="4 5" key="1">
    <citation type="submission" date="2013-03" db="EMBL/GenBank/DDBJ databases">
        <title>The Genome Sequence of Cladophialophora psammophila CBS 110553.</title>
        <authorList>
            <consortium name="The Broad Institute Genomics Platform"/>
            <person name="Cuomo C."/>
            <person name="de Hoog S."/>
            <person name="Gorbushina A."/>
            <person name="Walker B."/>
            <person name="Young S.K."/>
            <person name="Zeng Q."/>
            <person name="Gargeya S."/>
            <person name="Fitzgerald M."/>
            <person name="Haas B."/>
            <person name="Abouelleil A."/>
            <person name="Allen A.W."/>
            <person name="Alvarado L."/>
            <person name="Arachchi H.M."/>
            <person name="Berlin A.M."/>
            <person name="Chapman S.B."/>
            <person name="Gainer-Dewar J."/>
            <person name="Goldberg J."/>
            <person name="Griggs A."/>
            <person name="Gujja S."/>
            <person name="Hansen M."/>
            <person name="Howarth C."/>
            <person name="Imamovic A."/>
            <person name="Ireland A."/>
            <person name="Larimer J."/>
            <person name="McCowan C."/>
            <person name="Murphy C."/>
            <person name="Pearson M."/>
            <person name="Poon T.W."/>
            <person name="Priest M."/>
            <person name="Roberts A."/>
            <person name="Saif S."/>
            <person name="Shea T."/>
            <person name="Sisk P."/>
            <person name="Sykes S."/>
            <person name="Wortman J."/>
            <person name="Nusbaum C."/>
            <person name="Birren B."/>
        </authorList>
    </citation>
    <scope>NUCLEOTIDE SEQUENCE [LARGE SCALE GENOMIC DNA]</scope>
    <source>
        <strain evidence="4 5">CBS 110553</strain>
    </source>
</reference>
<feature type="region of interest" description="Disordered" evidence="2">
    <location>
        <begin position="731"/>
        <end position="759"/>
    </location>
</feature>
<comment type="caution">
    <text evidence="4">The sequence shown here is derived from an EMBL/GenBank/DDBJ whole genome shotgun (WGS) entry which is preliminary data.</text>
</comment>
<dbReference type="AlphaFoldDB" id="W9WJ19"/>
<dbReference type="Proteomes" id="UP000019471">
    <property type="component" value="Unassembled WGS sequence"/>
</dbReference>
<feature type="compositionally biased region" description="Polar residues" evidence="2">
    <location>
        <begin position="858"/>
        <end position="872"/>
    </location>
</feature>
<evidence type="ECO:0000256" key="2">
    <source>
        <dbReference type="SAM" id="MobiDB-lite"/>
    </source>
</evidence>
<dbReference type="RefSeq" id="XP_007747523.1">
    <property type="nucleotide sequence ID" value="XM_007749333.1"/>
</dbReference>
<dbReference type="InterPro" id="IPR001214">
    <property type="entry name" value="SET_dom"/>
</dbReference>
<dbReference type="GeneID" id="19193450"/>
<dbReference type="HOGENOM" id="CLU_009510_0_0_1"/>
<evidence type="ECO:0000256" key="1">
    <source>
        <dbReference type="ARBA" id="ARBA00022853"/>
    </source>
</evidence>
<dbReference type="GO" id="GO:0034967">
    <property type="term" value="C:Set3 complex"/>
    <property type="evidence" value="ECO:0007669"/>
    <property type="project" value="TreeGrafter"/>
</dbReference>
<feature type="region of interest" description="Disordered" evidence="2">
    <location>
        <begin position="793"/>
        <end position="841"/>
    </location>
</feature>
<feature type="compositionally biased region" description="Basic and acidic residues" evidence="2">
    <location>
        <begin position="556"/>
        <end position="568"/>
    </location>
</feature>
<feature type="compositionally biased region" description="Polar residues" evidence="2">
    <location>
        <begin position="584"/>
        <end position="610"/>
    </location>
</feature>
<feature type="compositionally biased region" description="Basic residues" evidence="2">
    <location>
        <begin position="116"/>
        <end position="130"/>
    </location>
</feature>
<feature type="compositionally biased region" description="Basic and acidic residues" evidence="2">
    <location>
        <begin position="97"/>
        <end position="115"/>
    </location>
</feature>
<feature type="region of interest" description="Disordered" evidence="2">
    <location>
        <begin position="857"/>
        <end position="963"/>
    </location>
</feature>
<dbReference type="GO" id="GO:0006325">
    <property type="term" value="P:chromatin organization"/>
    <property type="evidence" value="ECO:0007669"/>
    <property type="project" value="UniProtKB-KW"/>
</dbReference>
<dbReference type="Gene3D" id="2.170.270.10">
    <property type="entry name" value="SET domain"/>
    <property type="match status" value="1"/>
</dbReference>
<dbReference type="SUPFAM" id="SSF82199">
    <property type="entry name" value="SET domain"/>
    <property type="match status" value="1"/>
</dbReference>
<sequence>MTESSLLTTHPTPNHYPVTAAPSLASPLPNGSPSDTNLQEEEEYTIKCICIYADDDGNTVYCPKCDTWQHIECYYHGKKVPEEHFCADCSPRDLDAKKATERQRRHREALDGGDRKVKRPNSKSQRKKHKDTSATAEQVNGWHHDRHESVASVRDGPPAKKPKTSHRTSGSVISTNGESRKRAASTAQSYPSPSKSPQDLFRFPAIPTYTTDFLELYQRDEGNTNARDNEQTIQATNTVFAWRTDPSLVVSSPGQQPNAKTPFVLANHPLDQSTWPEVSVETIQKRDVEYDGRYPTWRFLRVQSSVRKDEIVGEVRGQVGMLEEYCQQKSSSNRWQELRHPDPFVFFHPHMDIYIDSRKSGTRFRYLRRSCRPNVTLKTFVSDNETRHCFVASKDIPAGAELTTMWFLDSAMFAADDSEQAQNRRLDWVSRVLANFGDCACDAGPACLLAPFDRRYPAKSLEGAPKEKGGRKKKSKMNHTISPFSTGHATNSRAGSEPKVLDDEDQFDHRSTSESSRSGMLSRDITPVNVAALDADPVLGSNLTARELRKIQMAEKAFAQREQEKRDQSGQGQQRKKKRTSGGSTLNTPSANASKQLGHQFTSHPTTPSSHLHKFNDAPFGSPPPPRGSAARGKSTDAPSRVDVRIQRPVYVSVAVQTDPEESEMPMLPPAKRRKFCTPTQRLLRKVLEYHVRHGQRCPGQSLPTLDSRIPPVVLPAKTEDVEMKDATVGWDTRSVMDTEPNGQSPAGSSSPINAGAATYPLPSQAAHTFKAFRSPSAPKLHLATLPPVPAFPSSATSASSSSATATTPGLTTSATAQSPIPMTSASTVSYPPAINNVVTPSPARKKLSLGDYMSRRLASTPSVEKSQTQADLGTGEGEPAKAMAEAGQHSPEATESAPDNAGPAELPTQQGTAHAELSGGAAKDTPMKEEVEEPAYSPRDASPPRPMPNSSPPKTTSAVPLLNDSISIPKEVSNVLARLAQLNSESRGVR</sequence>
<dbReference type="GO" id="GO:0070210">
    <property type="term" value="C:Rpd3L-Expanded complex"/>
    <property type="evidence" value="ECO:0007669"/>
    <property type="project" value="TreeGrafter"/>
</dbReference>
<feature type="compositionally biased region" description="Polar residues" evidence="2">
    <location>
        <begin position="1"/>
        <end position="12"/>
    </location>
</feature>
<dbReference type="InterPro" id="IPR013083">
    <property type="entry name" value="Znf_RING/FYVE/PHD"/>
</dbReference>
<feature type="compositionally biased region" description="Pro residues" evidence="2">
    <location>
        <begin position="942"/>
        <end position="952"/>
    </location>
</feature>
<dbReference type="Pfam" id="PF00856">
    <property type="entry name" value="SET"/>
    <property type="match status" value="1"/>
</dbReference>
<dbReference type="GO" id="GO:0006355">
    <property type="term" value="P:regulation of DNA-templated transcription"/>
    <property type="evidence" value="ECO:0007669"/>
    <property type="project" value="TreeGrafter"/>
</dbReference>
<keyword evidence="5" id="KW-1185">Reference proteome</keyword>
<name>W9WJ19_9EURO</name>
<dbReference type="STRING" id="1182543.W9WJ19"/>
<dbReference type="PANTHER" id="PTHR46462:SF3">
    <property type="entry name" value="UPSET, ISOFORM A"/>
    <property type="match status" value="1"/>
</dbReference>
<dbReference type="SMART" id="SM00317">
    <property type="entry name" value="SET"/>
    <property type="match status" value="1"/>
</dbReference>
<gene>
    <name evidence="4" type="ORF">A1O5_08752</name>
</gene>
<evidence type="ECO:0000313" key="4">
    <source>
        <dbReference type="EMBL" id="EXJ68137.1"/>
    </source>
</evidence>
<dbReference type="InterPro" id="IPR011011">
    <property type="entry name" value="Znf_FYVE_PHD"/>
</dbReference>